<dbReference type="AlphaFoldDB" id="A0A1G8BMW5"/>
<name>A0A1G8BMW5_9PSED</name>
<sequence>MPSPRLLLPLSLLLLAGCASQPKSVVSLENERDCKPLALHQGQELVLMLPSNPTTGFRWEMRNAASNLLRSLGPEVYANPENSDLVGGAGQSTWRFRVIASGEAHLQLVYRRPWEAEAAPEQTFDCALKAR</sequence>
<dbReference type="RefSeq" id="WP_090259790.1">
    <property type="nucleotide sequence ID" value="NZ_FNDS01000001.1"/>
</dbReference>
<dbReference type="EMBL" id="FNDS01000001">
    <property type="protein sequence ID" value="SDH34463.1"/>
    <property type="molecule type" value="Genomic_DNA"/>
</dbReference>
<evidence type="ECO:0000313" key="5">
    <source>
        <dbReference type="Proteomes" id="UP000199636"/>
    </source>
</evidence>
<dbReference type="PANTHER" id="PTHR36530">
    <property type="entry name" value="INHIBITOR OF CYSTEINE PEPTIDASE"/>
    <property type="match status" value="1"/>
</dbReference>
<gene>
    <name evidence="4" type="ORF">SAMN05216272_101139</name>
</gene>
<proteinExistence type="predicted"/>
<keyword evidence="5" id="KW-1185">Reference proteome</keyword>
<dbReference type="PROSITE" id="PS51257">
    <property type="entry name" value="PROKAR_LIPOPROTEIN"/>
    <property type="match status" value="1"/>
</dbReference>
<accession>A0A1G8BMW5</accession>
<keyword evidence="2" id="KW-0789">Thiol protease inhibitor</keyword>
<dbReference type="InterPro" id="IPR052781">
    <property type="entry name" value="Cys_protease_inhibitor_I42"/>
</dbReference>
<dbReference type="Pfam" id="PF09394">
    <property type="entry name" value="Inhibitor_I42"/>
    <property type="match status" value="1"/>
</dbReference>
<evidence type="ECO:0000256" key="1">
    <source>
        <dbReference type="ARBA" id="ARBA00022690"/>
    </source>
</evidence>
<evidence type="ECO:0000256" key="2">
    <source>
        <dbReference type="ARBA" id="ARBA00022704"/>
    </source>
</evidence>
<protein>
    <submittedName>
        <fullName evidence="4">Inhibitor of cysteine peptidase</fullName>
    </submittedName>
</protein>
<dbReference type="PANTHER" id="PTHR36530:SF1">
    <property type="entry name" value="AMOEBIASIN-1"/>
    <property type="match status" value="1"/>
</dbReference>
<keyword evidence="1" id="KW-0646">Protease inhibitor</keyword>
<reference evidence="5" key="1">
    <citation type="submission" date="2016-10" db="EMBL/GenBank/DDBJ databases">
        <authorList>
            <person name="Varghese N."/>
            <person name="Submissions S."/>
        </authorList>
    </citation>
    <scope>NUCLEOTIDE SEQUENCE [LARGE SCALE GENOMIC DNA]</scope>
    <source>
        <strain evidence="5">CCM 7469</strain>
    </source>
</reference>
<dbReference type="OrthoDB" id="670336at2"/>
<feature type="domain" description="Proteinase inhibitor I42 chagasin" evidence="3">
    <location>
        <begin position="39"/>
        <end position="126"/>
    </location>
</feature>
<dbReference type="Proteomes" id="UP000199636">
    <property type="component" value="Unassembled WGS sequence"/>
</dbReference>
<dbReference type="InterPro" id="IPR018990">
    <property type="entry name" value="Prot_inh_I42_chagasin"/>
</dbReference>
<dbReference type="InterPro" id="IPR036331">
    <property type="entry name" value="Chagasin-like_sf"/>
</dbReference>
<dbReference type="Gene3D" id="2.60.40.2020">
    <property type="match status" value="1"/>
</dbReference>
<evidence type="ECO:0000259" key="3">
    <source>
        <dbReference type="Pfam" id="PF09394"/>
    </source>
</evidence>
<evidence type="ECO:0000313" key="4">
    <source>
        <dbReference type="EMBL" id="SDH34463.1"/>
    </source>
</evidence>
<dbReference type="SUPFAM" id="SSF141066">
    <property type="entry name" value="ICP-like"/>
    <property type="match status" value="1"/>
</dbReference>
<dbReference type="GO" id="GO:0004869">
    <property type="term" value="F:cysteine-type endopeptidase inhibitor activity"/>
    <property type="evidence" value="ECO:0007669"/>
    <property type="project" value="UniProtKB-KW"/>
</dbReference>
<dbReference type="STRING" id="428992.SAMN05216272_101139"/>
<organism evidence="4 5">
    <name type="scientific">Pseudomonas panipatensis</name>
    <dbReference type="NCBI Taxonomy" id="428992"/>
    <lineage>
        <taxon>Bacteria</taxon>
        <taxon>Pseudomonadati</taxon>
        <taxon>Pseudomonadota</taxon>
        <taxon>Gammaproteobacteria</taxon>
        <taxon>Pseudomonadales</taxon>
        <taxon>Pseudomonadaceae</taxon>
        <taxon>Pseudomonas</taxon>
    </lineage>
</organism>